<dbReference type="AlphaFoldDB" id="A0A6M8SRI0"/>
<dbReference type="GO" id="GO:0008657">
    <property type="term" value="F:DNA topoisomerase type II (double strand cut, ATP-hydrolyzing) inhibitor activity"/>
    <property type="evidence" value="ECO:0007669"/>
    <property type="project" value="UniProtKB-UniRule"/>
</dbReference>
<dbReference type="HAMAP" id="MF_00649">
    <property type="entry name" value="DNA_gyrase_inhibitor_YacG"/>
    <property type="match status" value="1"/>
</dbReference>
<dbReference type="GO" id="GO:0008270">
    <property type="term" value="F:zinc ion binding"/>
    <property type="evidence" value="ECO:0007669"/>
    <property type="project" value="UniProtKB-UniRule"/>
</dbReference>
<keyword evidence="1 3" id="KW-0479">Metal-binding</keyword>
<comment type="subunit">
    <text evidence="3">Interacts with GyrB.</text>
</comment>
<evidence type="ECO:0000256" key="1">
    <source>
        <dbReference type="ARBA" id="ARBA00022723"/>
    </source>
</evidence>
<feature type="binding site" evidence="3">
    <location>
        <position position="30"/>
    </location>
    <ligand>
        <name>Zn(2+)</name>
        <dbReference type="ChEBI" id="CHEBI:29105"/>
    </ligand>
</feature>
<evidence type="ECO:0000256" key="3">
    <source>
        <dbReference type="HAMAP-Rule" id="MF_00649"/>
    </source>
</evidence>
<dbReference type="RefSeq" id="WP_173532424.1">
    <property type="nucleotide sequence ID" value="NZ_CP054143.1"/>
</dbReference>
<dbReference type="InterPro" id="IPR013088">
    <property type="entry name" value="Znf_NHR/GATA"/>
</dbReference>
<gene>
    <name evidence="3" type="primary">yacG</name>
    <name evidence="4" type="ORF">HQN60_03830</name>
</gene>
<comment type="cofactor">
    <cofactor evidence="3">
        <name>Zn(2+)</name>
        <dbReference type="ChEBI" id="CHEBI:29105"/>
    </cofactor>
    <text evidence="3">Binds 1 zinc ion.</text>
</comment>
<organism evidence="4 5">
    <name type="scientific">Deefgea piscis</name>
    <dbReference type="NCBI Taxonomy" id="2739061"/>
    <lineage>
        <taxon>Bacteria</taxon>
        <taxon>Pseudomonadati</taxon>
        <taxon>Pseudomonadota</taxon>
        <taxon>Betaproteobacteria</taxon>
        <taxon>Neisseriales</taxon>
        <taxon>Chitinibacteraceae</taxon>
        <taxon>Deefgea</taxon>
    </lineage>
</organism>
<protein>
    <recommendedName>
        <fullName evidence="3">DNA gyrase inhibitor YacG</fullName>
    </recommendedName>
</protein>
<feature type="binding site" evidence="3">
    <location>
        <position position="10"/>
    </location>
    <ligand>
        <name>Zn(2+)</name>
        <dbReference type="ChEBI" id="CHEBI:29105"/>
    </ligand>
</feature>
<keyword evidence="2 3" id="KW-0862">Zinc</keyword>
<dbReference type="EMBL" id="CP054143">
    <property type="protein sequence ID" value="QKJ65916.1"/>
    <property type="molecule type" value="Genomic_DNA"/>
</dbReference>
<evidence type="ECO:0000313" key="5">
    <source>
        <dbReference type="Proteomes" id="UP000504844"/>
    </source>
</evidence>
<keyword evidence="5" id="KW-1185">Reference proteome</keyword>
<dbReference type="GO" id="GO:0006355">
    <property type="term" value="P:regulation of DNA-templated transcription"/>
    <property type="evidence" value="ECO:0007669"/>
    <property type="project" value="InterPro"/>
</dbReference>
<comment type="similarity">
    <text evidence="3">Belongs to the DNA gyrase inhibitor YacG family.</text>
</comment>
<evidence type="ECO:0000256" key="2">
    <source>
        <dbReference type="ARBA" id="ARBA00022833"/>
    </source>
</evidence>
<feature type="binding site" evidence="3">
    <location>
        <position position="26"/>
    </location>
    <ligand>
        <name>Zn(2+)</name>
        <dbReference type="ChEBI" id="CHEBI:29105"/>
    </ligand>
</feature>
<dbReference type="PANTHER" id="PTHR36150">
    <property type="entry name" value="DNA GYRASE INHIBITOR YACG"/>
    <property type="match status" value="1"/>
</dbReference>
<name>A0A6M8SRI0_9NEIS</name>
<dbReference type="InterPro" id="IPR005584">
    <property type="entry name" value="DNA_gyrase_inhibitor_YacG"/>
</dbReference>
<evidence type="ECO:0000313" key="4">
    <source>
        <dbReference type="EMBL" id="QKJ65916.1"/>
    </source>
</evidence>
<dbReference type="PANTHER" id="PTHR36150:SF1">
    <property type="entry name" value="DNA GYRASE INHIBITOR YACG"/>
    <property type="match status" value="1"/>
</dbReference>
<comment type="function">
    <text evidence="3">Inhibits all the catalytic activities of DNA gyrase by preventing its interaction with DNA. Acts by binding directly to the C-terminal domain of GyrB, which probably disrupts DNA binding by the gyrase.</text>
</comment>
<feature type="binding site" evidence="3">
    <location>
        <position position="7"/>
    </location>
    <ligand>
        <name>Zn(2+)</name>
        <dbReference type="ChEBI" id="CHEBI:29105"/>
    </ligand>
</feature>
<dbReference type="Proteomes" id="UP000504844">
    <property type="component" value="Chromosome"/>
</dbReference>
<reference evidence="4 5" key="1">
    <citation type="submission" date="2020-05" db="EMBL/GenBank/DDBJ databases">
        <title>Complete genome sequence of Deefgea sp. D17.</title>
        <authorList>
            <person name="Bae J.-W."/>
            <person name="Han J.E."/>
        </authorList>
    </citation>
    <scope>NUCLEOTIDE SEQUENCE [LARGE SCALE GENOMIC DNA]</scope>
    <source>
        <strain evidence="4 5">D17</strain>
    </source>
</reference>
<dbReference type="Gene3D" id="3.30.50.10">
    <property type="entry name" value="Erythroid Transcription Factor GATA-1, subunit A"/>
    <property type="match status" value="1"/>
</dbReference>
<dbReference type="Pfam" id="PF03884">
    <property type="entry name" value="YacG"/>
    <property type="match status" value="1"/>
</dbReference>
<dbReference type="KEGG" id="dee:HQN60_03830"/>
<sequence>MKKIIKCPSCGLSTPYSTDNPFRPFCSERCKLVDLGAWATETYRVPDESTPPDFEVDLFKNSD</sequence>
<accession>A0A6M8SRI0</accession>
<proteinExistence type="inferred from homology"/>
<dbReference type="SUPFAM" id="SSF57716">
    <property type="entry name" value="Glucocorticoid receptor-like (DNA-binding domain)"/>
    <property type="match status" value="1"/>
</dbReference>